<dbReference type="InterPro" id="IPR011356">
    <property type="entry name" value="Leucine_aapep/pepB"/>
</dbReference>
<evidence type="ECO:0000256" key="5">
    <source>
        <dbReference type="ARBA" id="ARBA00022670"/>
    </source>
</evidence>
<dbReference type="InterPro" id="IPR043472">
    <property type="entry name" value="Macro_dom-like"/>
</dbReference>
<comment type="subcellular location">
    <subcellularLocation>
        <location evidence="8">Cytoplasm</location>
    </subcellularLocation>
</comment>
<dbReference type="Proteomes" id="UP001500575">
    <property type="component" value="Unassembled WGS sequence"/>
</dbReference>
<sequence length="508" mass="51883">MTTYTLRSASPAKTRADAVVVGLVQARNTVEIAAGGEEVAAAYGRKLRPLLAGLGATGKPGEVTKVPTNGVISSPLVVFVGMGRKADLDPAGVRRAAGVAARSVANAASVALALPGSTPAQVRAVVEGFDLGGYTFTTYKQKKDAADEAPSDVVVLSAEGRKQEVVTAFEEAQVVAAAVADTRDWVNLAPGDLRPPSFADAVQDAAKAASRSKGGVKGTKVKVVVHDEKALAELGCGGILGVGQGSAAPPRLVELTYAPRGAVAHLALVGKGITFDSGGLSIKPANSMHTMKCDMAGAAAVVQATIAIARLGLPVKVSTFAPMAENMVSGNATRPGDVLTMYGGRTVEVLNTDAEGRLVLADALVRATEQKPDVILDVATLTGHMVVALGERIGGVLGSEQVVADVIAAGESAGEAHWAMPITDEVAERVKGSKIADLLQHDWVRYGGGLYAAAFLREFTDGIDWAHLDIAGPAFNSGGPSGHWISGGTGFAVATLVDFARALAASKD</sequence>
<feature type="active site" evidence="8">
    <location>
        <position position="357"/>
    </location>
</feature>
<evidence type="ECO:0000259" key="9">
    <source>
        <dbReference type="PROSITE" id="PS00631"/>
    </source>
</evidence>
<dbReference type="HAMAP" id="MF_00181">
    <property type="entry name" value="Cytosol_peptidase_M17"/>
    <property type="match status" value="1"/>
</dbReference>
<keyword evidence="8" id="KW-0479">Metal-binding</keyword>
<dbReference type="Gene3D" id="3.40.630.10">
    <property type="entry name" value="Zn peptidases"/>
    <property type="match status" value="1"/>
</dbReference>
<feature type="binding site" evidence="8">
    <location>
        <position position="271"/>
    </location>
    <ligand>
        <name>Mn(2+)</name>
        <dbReference type="ChEBI" id="CHEBI:29035"/>
        <label>2</label>
    </ligand>
</feature>
<evidence type="ECO:0000256" key="3">
    <source>
        <dbReference type="ARBA" id="ARBA00009528"/>
    </source>
</evidence>
<feature type="binding site" evidence="8">
    <location>
        <position position="353"/>
    </location>
    <ligand>
        <name>Mn(2+)</name>
        <dbReference type="ChEBI" id="CHEBI:29035"/>
        <label>1</label>
    </ligand>
</feature>
<evidence type="ECO:0000256" key="8">
    <source>
        <dbReference type="HAMAP-Rule" id="MF_00181"/>
    </source>
</evidence>
<dbReference type="RefSeq" id="WP_344301511.1">
    <property type="nucleotide sequence ID" value="NZ_BAAAQQ010000001.1"/>
</dbReference>
<evidence type="ECO:0000256" key="2">
    <source>
        <dbReference type="ARBA" id="ARBA00000967"/>
    </source>
</evidence>
<evidence type="ECO:0000256" key="6">
    <source>
        <dbReference type="ARBA" id="ARBA00022801"/>
    </source>
</evidence>
<keyword evidence="4 8" id="KW-0031">Aminopeptidase</keyword>
<keyword evidence="6 8" id="KW-0378">Hydrolase</keyword>
<comment type="catalytic activity">
    <reaction evidence="2 8">
        <text>Release of an N-terminal amino acid, preferentially leucine, but not glutamic or aspartic acids.</text>
        <dbReference type="EC" id="3.4.11.10"/>
    </reaction>
</comment>
<dbReference type="InterPro" id="IPR008283">
    <property type="entry name" value="Peptidase_M17_N"/>
</dbReference>
<dbReference type="SUPFAM" id="SSF53187">
    <property type="entry name" value="Zn-dependent exopeptidases"/>
    <property type="match status" value="1"/>
</dbReference>
<name>A0ABP5JDH0_9ACTN</name>
<evidence type="ECO:0000256" key="4">
    <source>
        <dbReference type="ARBA" id="ARBA00022438"/>
    </source>
</evidence>
<dbReference type="PROSITE" id="PS00631">
    <property type="entry name" value="CYTOSOL_AP"/>
    <property type="match status" value="1"/>
</dbReference>
<gene>
    <name evidence="8" type="primary">pepA</name>
    <name evidence="10" type="ORF">GCM10009843_00920</name>
</gene>
<feature type="binding site" evidence="8">
    <location>
        <position position="355"/>
    </location>
    <ligand>
        <name>Mn(2+)</name>
        <dbReference type="ChEBI" id="CHEBI:29035"/>
        <label>1</label>
    </ligand>
</feature>
<dbReference type="CDD" id="cd00433">
    <property type="entry name" value="Peptidase_M17"/>
    <property type="match status" value="1"/>
</dbReference>
<dbReference type="PANTHER" id="PTHR11963">
    <property type="entry name" value="LEUCINE AMINOPEPTIDASE-RELATED"/>
    <property type="match status" value="1"/>
</dbReference>
<keyword evidence="5 8" id="KW-0645">Protease</keyword>
<dbReference type="PANTHER" id="PTHR11963:SF23">
    <property type="entry name" value="CYTOSOL AMINOPEPTIDASE"/>
    <property type="match status" value="1"/>
</dbReference>
<keyword evidence="11" id="KW-1185">Reference proteome</keyword>
<evidence type="ECO:0000313" key="11">
    <source>
        <dbReference type="Proteomes" id="UP001500575"/>
    </source>
</evidence>
<dbReference type="InterPro" id="IPR000819">
    <property type="entry name" value="Peptidase_M17_C"/>
</dbReference>
<comment type="caution">
    <text evidence="10">The sequence shown here is derived from an EMBL/GenBank/DDBJ whole genome shotgun (WGS) entry which is preliminary data.</text>
</comment>
<reference evidence="11" key="1">
    <citation type="journal article" date="2019" name="Int. J. Syst. Evol. Microbiol.">
        <title>The Global Catalogue of Microorganisms (GCM) 10K type strain sequencing project: providing services to taxonomists for standard genome sequencing and annotation.</title>
        <authorList>
            <consortium name="The Broad Institute Genomics Platform"/>
            <consortium name="The Broad Institute Genome Sequencing Center for Infectious Disease"/>
            <person name="Wu L."/>
            <person name="Ma J."/>
        </authorList>
    </citation>
    <scope>NUCLEOTIDE SEQUENCE [LARGE SCALE GENOMIC DNA]</scope>
    <source>
        <strain evidence="11">JCM 16021</strain>
    </source>
</reference>
<comment type="function">
    <text evidence="7 8">Presumably involved in the processing and regular turnover of intracellular proteins. Catalyzes the removal of unsubstituted N-terminal amino acids from various peptides.</text>
</comment>
<organism evidence="10 11">
    <name type="scientific">Nocardioides bigeumensis</name>
    <dbReference type="NCBI Taxonomy" id="433657"/>
    <lineage>
        <taxon>Bacteria</taxon>
        <taxon>Bacillati</taxon>
        <taxon>Actinomycetota</taxon>
        <taxon>Actinomycetes</taxon>
        <taxon>Propionibacteriales</taxon>
        <taxon>Nocardioidaceae</taxon>
        <taxon>Nocardioides</taxon>
    </lineage>
</organism>
<dbReference type="Pfam" id="PF00883">
    <property type="entry name" value="Peptidase_M17"/>
    <property type="match status" value="1"/>
</dbReference>
<comment type="cofactor">
    <cofactor evidence="8">
        <name>Mn(2+)</name>
        <dbReference type="ChEBI" id="CHEBI:29035"/>
    </cofactor>
    <text evidence="8">Binds 2 manganese ions per subunit.</text>
</comment>
<dbReference type="Pfam" id="PF02789">
    <property type="entry name" value="Peptidase_M17_N"/>
    <property type="match status" value="1"/>
</dbReference>
<keyword evidence="8" id="KW-0464">Manganese</keyword>
<feature type="binding site" evidence="8">
    <location>
        <position position="355"/>
    </location>
    <ligand>
        <name>Mn(2+)</name>
        <dbReference type="ChEBI" id="CHEBI:29035"/>
        <label>2</label>
    </ligand>
</feature>
<dbReference type="EMBL" id="BAAAQQ010000001">
    <property type="protein sequence ID" value="GAA2113344.1"/>
    <property type="molecule type" value="Genomic_DNA"/>
</dbReference>
<dbReference type="NCBIfam" id="NF002073">
    <property type="entry name" value="PRK00913.1-2"/>
    <property type="match status" value="1"/>
</dbReference>
<accession>A0ABP5JDH0</accession>
<dbReference type="InterPro" id="IPR023042">
    <property type="entry name" value="Peptidase_M17_leu_NH2_pept"/>
</dbReference>
<evidence type="ECO:0000256" key="7">
    <source>
        <dbReference type="ARBA" id="ARBA00049972"/>
    </source>
</evidence>
<feature type="domain" description="Cytosol aminopeptidase" evidence="9">
    <location>
        <begin position="351"/>
        <end position="358"/>
    </location>
</feature>
<evidence type="ECO:0000313" key="10">
    <source>
        <dbReference type="EMBL" id="GAA2113344.1"/>
    </source>
</evidence>
<feature type="binding site" evidence="8">
    <location>
        <position position="276"/>
    </location>
    <ligand>
        <name>Mn(2+)</name>
        <dbReference type="ChEBI" id="CHEBI:29035"/>
        <label>2</label>
    </ligand>
</feature>
<feature type="active site" evidence="8">
    <location>
        <position position="283"/>
    </location>
</feature>
<dbReference type="SUPFAM" id="SSF52949">
    <property type="entry name" value="Macro domain-like"/>
    <property type="match status" value="1"/>
</dbReference>
<protein>
    <recommendedName>
        <fullName evidence="8">Probable cytosol aminopeptidase</fullName>
        <ecNumber evidence="8">3.4.11.1</ecNumber>
    </recommendedName>
    <alternativeName>
        <fullName evidence="8">Leucine aminopeptidase</fullName>
        <shortName evidence="8">LAP</shortName>
        <ecNumber evidence="8">3.4.11.10</ecNumber>
    </alternativeName>
    <alternativeName>
        <fullName evidence="8">Leucyl aminopeptidase</fullName>
    </alternativeName>
</protein>
<feature type="binding site" evidence="8">
    <location>
        <position position="276"/>
    </location>
    <ligand>
        <name>Mn(2+)</name>
        <dbReference type="ChEBI" id="CHEBI:29035"/>
        <label>1</label>
    </ligand>
</feature>
<comment type="catalytic activity">
    <reaction evidence="1 8">
        <text>Release of an N-terminal amino acid, Xaa-|-Yaa-, in which Xaa is preferably Leu, but may be other amino acids including Pro although not Arg or Lys, and Yaa may be Pro. Amino acid amides and methyl esters are also readily hydrolyzed, but rates on arylamides are exceedingly low.</text>
        <dbReference type="EC" id="3.4.11.1"/>
    </reaction>
</comment>
<keyword evidence="8" id="KW-0963">Cytoplasm</keyword>
<comment type="similarity">
    <text evidence="3 8">Belongs to the peptidase M17 family.</text>
</comment>
<dbReference type="EC" id="3.4.11.1" evidence="8"/>
<proteinExistence type="inferred from homology"/>
<feature type="binding site" evidence="8">
    <location>
        <position position="294"/>
    </location>
    <ligand>
        <name>Mn(2+)</name>
        <dbReference type="ChEBI" id="CHEBI:29035"/>
        <label>2</label>
    </ligand>
</feature>
<dbReference type="Gene3D" id="3.40.220.10">
    <property type="entry name" value="Leucine Aminopeptidase, subunit E, domain 1"/>
    <property type="match status" value="1"/>
</dbReference>
<dbReference type="GO" id="GO:0004177">
    <property type="term" value="F:aminopeptidase activity"/>
    <property type="evidence" value="ECO:0007669"/>
    <property type="project" value="UniProtKB-KW"/>
</dbReference>
<evidence type="ECO:0000256" key="1">
    <source>
        <dbReference type="ARBA" id="ARBA00000135"/>
    </source>
</evidence>
<dbReference type="EC" id="3.4.11.10" evidence="8"/>
<dbReference type="PRINTS" id="PR00481">
    <property type="entry name" value="LAMNOPPTDASE"/>
</dbReference>